<dbReference type="Pfam" id="PF14329">
    <property type="entry name" value="DUF4386"/>
    <property type="match status" value="1"/>
</dbReference>
<keyword evidence="3" id="KW-1185">Reference proteome</keyword>
<name>A0AA95JGP2_9BACL</name>
<evidence type="ECO:0000256" key="1">
    <source>
        <dbReference type="SAM" id="Phobius"/>
    </source>
</evidence>
<sequence>MHHLQRTGGLSALINAAAYLAGLVIVFTVLAPVLDAEPMEYLSQIEENKTLLIIWHVIIYLVAGVFMVPLILALHDRFKEGMPALSQIATAIGVVWVATIISSGMVIIHNLDDIVGIYNKNPEQAETVWLAMSSVGEGLGGAIELPGGLWMALVSLAALRLRKLPVALGYLGIVVGGSGVLTTIPGLYSLGYVFGLGAILWFVWTGFVLLRK</sequence>
<evidence type="ECO:0000313" key="3">
    <source>
        <dbReference type="Proteomes" id="UP001178662"/>
    </source>
</evidence>
<accession>A0AA95JGP2</accession>
<feature type="transmembrane region" description="Helical" evidence="1">
    <location>
        <begin position="128"/>
        <end position="152"/>
    </location>
</feature>
<gene>
    <name evidence="2" type="ORF">P0Y55_05755</name>
</gene>
<organism evidence="2 3">
    <name type="scientific">Candidatus Cohnella colombiensis</name>
    <dbReference type="NCBI Taxonomy" id="3121368"/>
    <lineage>
        <taxon>Bacteria</taxon>
        <taxon>Bacillati</taxon>
        <taxon>Bacillota</taxon>
        <taxon>Bacilli</taxon>
        <taxon>Bacillales</taxon>
        <taxon>Paenibacillaceae</taxon>
        <taxon>Cohnella</taxon>
    </lineage>
</organism>
<feature type="transmembrane region" description="Helical" evidence="1">
    <location>
        <begin position="84"/>
        <end position="108"/>
    </location>
</feature>
<keyword evidence="1" id="KW-0472">Membrane</keyword>
<keyword evidence="1" id="KW-0812">Transmembrane</keyword>
<proteinExistence type="predicted"/>
<reference evidence="2" key="1">
    <citation type="submission" date="2023-03" db="EMBL/GenBank/DDBJ databases">
        <title>Andean soil-derived lignocellulolytic bacterial consortium as a source of novel taxa and putative plastic-active enzymes.</title>
        <authorList>
            <person name="Diaz-Garcia L."/>
            <person name="Chuvochina M."/>
            <person name="Feuerriegel G."/>
            <person name="Bunk B."/>
            <person name="Sproer C."/>
            <person name="Streit W.R."/>
            <person name="Rodriguez L.M."/>
            <person name="Overmann J."/>
            <person name="Jimenez D.J."/>
        </authorList>
    </citation>
    <scope>NUCLEOTIDE SEQUENCE</scope>
    <source>
        <strain evidence="2">MAG 2441</strain>
    </source>
</reference>
<feature type="transmembrane region" description="Helical" evidence="1">
    <location>
        <begin position="12"/>
        <end position="33"/>
    </location>
</feature>
<dbReference type="EMBL" id="CP119317">
    <property type="protein sequence ID" value="WEK55554.1"/>
    <property type="molecule type" value="Genomic_DNA"/>
</dbReference>
<evidence type="ECO:0000313" key="2">
    <source>
        <dbReference type="EMBL" id="WEK55554.1"/>
    </source>
</evidence>
<dbReference type="Proteomes" id="UP001178662">
    <property type="component" value="Chromosome"/>
</dbReference>
<dbReference type="AlphaFoldDB" id="A0AA95JGP2"/>
<protein>
    <submittedName>
        <fullName evidence="2">DUF4386 family protein</fullName>
    </submittedName>
</protein>
<keyword evidence="1" id="KW-1133">Transmembrane helix</keyword>
<feature type="transmembrane region" description="Helical" evidence="1">
    <location>
        <begin position="190"/>
        <end position="210"/>
    </location>
</feature>
<feature type="transmembrane region" description="Helical" evidence="1">
    <location>
        <begin position="53"/>
        <end position="72"/>
    </location>
</feature>
<dbReference type="InterPro" id="IPR025495">
    <property type="entry name" value="DUF4386"/>
</dbReference>
<feature type="transmembrane region" description="Helical" evidence="1">
    <location>
        <begin position="164"/>
        <end position="184"/>
    </location>
</feature>